<protein>
    <submittedName>
        <fullName evidence="1">Uncharacterized protein</fullName>
    </submittedName>
</protein>
<accession>A0A3M7MJ70</accession>
<sequence>MVTPCVRLVDSLHRDYTEDAIEQHTMTLLLCGLSFNF</sequence>
<name>A0A3M7MJ70_9PLEO</name>
<evidence type="ECO:0000313" key="1">
    <source>
        <dbReference type="EMBL" id="RMZ74595.1"/>
    </source>
</evidence>
<gene>
    <name evidence="1" type="ORF">GMOD_00003654</name>
</gene>
<keyword evidence="2" id="KW-1185">Reference proteome</keyword>
<reference evidence="1 2" key="1">
    <citation type="journal article" date="2014" name="PLoS ONE">
        <title>De novo Genome Assembly of the Fungal Plant Pathogen Pyrenophora semeniperda.</title>
        <authorList>
            <person name="Soliai M.M."/>
            <person name="Meyer S.E."/>
            <person name="Udall J.A."/>
            <person name="Elzinga D.E."/>
            <person name="Hermansen R.A."/>
            <person name="Bodily P.M."/>
            <person name="Hart A.A."/>
            <person name="Coleman C.E."/>
        </authorList>
    </citation>
    <scope>NUCLEOTIDE SEQUENCE [LARGE SCALE GENOMIC DNA]</scope>
    <source>
        <strain evidence="1 2">CCB06</strain>
        <tissue evidence="1">Mycelium</tissue>
    </source>
</reference>
<dbReference type="AlphaFoldDB" id="A0A3M7MJ70"/>
<evidence type="ECO:0000313" key="2">
    <source>
        <dbReference type="Proteomes" id="UP000265663"/>
    </source>
</evidence>
<dbReference type="EMBL" id="KE747844">
    <property type="protein sequence ID" value="RMZ74595.1"/>
    <property type="molecule type" value="Genomic_DNA"/>
</dbReference>
<dbReference type="Proteomes" id="UP000265663">
    <property type="component" value="Unassembled WGS sequence"/>
</dbReference>
<organism evidence="1 2">
    <name type="scientific">Pyrenophora seminiperda CCB06</name>
    <dbReference type="NCBI Taxonomy" id="1302712"/>
    <lineage>
        <taxon>Eukaryota</taxon>
        <taxon>Fungi</taxon>
        <taxon>Dikarya</taxon>
        <taxon>Ascomycota</taxon>
        <taxon>Pezizomycotina</taxon>
        <taxon>Dothideomycetes</taxon>
        <taxon>Pleosporomycetidae</taxon>
        <taxon>Pleosporales</taxon>
        <taxon>Pleosporineae</taxon>
        <taxon>Pleosporaceae</taxon>
        <taxon>Pyrenophora</taxon>
    </lineage>
</organism>
<proteinExistence type="predicted"/>